<organism evidence="8 9">
    <name type="scientific">Pseudozyma flocculosa PF-1</name>
    <dbReference type="NCBI Taxonomy" id="1277687"/>
    <lineage>
        <taxon>Eukaryota</taxon>
        <taxon>Fungi</taxon>
        <taxon>Dikarya</taxon>
        <taxon>Basidiomycota</taxon>
        <taxon>Ustilaginomycotina</taxon>
        <taxon>Ustilaginomycetes</taxon>
        <taxon>Ustilaginales</taxon>
        <taxon>Ustilaginaceae</taxon>
        <taxon>Pseudozyma</taxon>
    </lineage>
</organism>
<evidence type="ECO:0000256" key="7">
    <source>
        <dbReference type="RuleBase" id="RU363059"/>
    </source>
</evidence>
<evidence type="ECO:0000256" key="6">
    <source>
        <dbReference type="ARBA" id="ARBA00023136"/>
    </source>
</evidence>
<sequence length="215" mass="24489">MDLDSLPPITAIWGGLAVGAALLEYTYTITSFQLFYTPSLVFHKLEVWRLLTTFVYFGNFSIDFLFHLFFFMRYSRMLEEDAAGTRSRGGRATYVYMLLVCATLLVLLSPIVGLPFLGSPLAFVLVYVWSRRNRHVRLGLFGILVITAPYLPWSLAAFGWLINGDIKAVIGDLVGIAVGHFYYFFVDVWPREYKSGGRNHLRTPEILVRLIDGDR</sequence>
<dbReference type="OrthoDB" id="1716531at2759"/>
<proteinExistence type="inferred from homology"/>
<dbReference type="PANTHER" id="PTHR11009">
    <property type="entry name" value="DER1-LIKE PROTEIN, DERLIN"/>
    <property type="match status" value="1"/>
</dbReference>
<dbReference type="eggNOG" id="KOG0858">
    <property type="taxonomic scope" value="Eukaryota"/>
</dbReference>
<evidence type="ECO:0000313" key="9">
    <source>
        <dbReference type="Proteomes" id="UP000053664"/>
    </source>
</evidence>
<dbReference type="GO" id="GO:0006950">
    <property type="term" value="P:response to stress"/>
    <property type="evidence" value="ECO:0007669"/>
    <property type="project" value="UniProtKB-ARBA"/>
</dbReference>
<evidence type="ECO:0000256" key="1">
    <source>
        <dbReference type="ARBA" id="ARBA00004477"/>
    </source>
</evidence>
<keyword evidence="5 7" id="KW-1133">Transmembrane helix</keyword>
<dbReference type="EMBL" id="KE361647">
    <property type="protein sequence ID" value="EPQ26137.1"/>
    <property type="molecule type" value="Genomic_DNA"/>
</dbReference>
<name>A0A061H103_9BASI</name>
<comment type="subcellular location">
    <subcellularLocation>
        <location evidence="1 7">Endoplasmic reticulum membrane</location>
        <topology evidence="1 7">Multi-pass membrane protein</topology>
    </subcellularLocation>
</comment>
<keyword evidence="6 7" id="KW-0472">Membrane</keyword>
<dbReference type="GeneID" id="19320423"/>
<comment type="similarity">
    <text evidence="2 7">Belongs to the derlin family.</text>
</comment>
<evidence type="ECO:0000313" key="8">
    <source>
        <dbReference type="EMBL" id="EPQ26137.1"/>
    </source>
</evidence>
<gene>
    <name evidence="8" type="ORF">PFL1_06345</name>
</gene>
<evidence type="ECO:0000256" key="4">
    <source>
        <dbReference type="ARBA" id="ARBA00022824"/>
    </source>
</evidence>
<feature type="transmembrane region" description="Helical" evidence="7">
    <location>
        <begin position="168"/>
        <end position="186"/>
    </location>
</feature>
<evidence type="ECO:0000256" key="3">
    <source>
        <dbReference type="ARBA" id="ARBA00022692"/>
    </source>
</evidence>
<feature type="transmembrane region" description="Helical" evidence="7">
    <location>
        <begin position="12"/>
        <end position="36"/>
    </location>
</feature>
<reference evidence="8 9" key="1">
    <citation type="journal article" date="2013" name="Plant Cell">
        <title>The transition from a phytopathogenic smut ancestor to an anamorphic biocontrol agent deciphered by comparative whole-genome analysis.</title>
        <authorList>
            <person name="Lefebvre F."/>
            <person name="Joly D.L."/>
            <person name="Labbe C."/>
            <person name="Teichmann B."/>
            <person name="Linning R."/>
            <person name="Belzile F."/>
            <person name="Bakkeren G."/>
            <person name="Belanger R.R."/>
        </authorList>
    </citation>
    <scope>NUCLEOTIDE SEQUENCE [LARGE SCALE GENOMIC DNA]</scope>
    <source>
        <strain evidence="8 9">PF-1</strain>
    </source>
</reference>
<dbReference type="RefSeq" id="XP_007882077.1">
    <property type="nucleotide sequence ID" value="XM_007883886.1"/>
</dbReference>
<accession>A0A061H103</accession>
<keyword evidence="4 7" id="KW-0256">Endoplasmic reticulum</keyword>
<dbReference type="KEGG" id="pfp:PFL1_06345"/>
<dbReference type="InterPro" id="IPR035952">
    <property type="entry name" value="Rhomboid-like_sf"/>
</dbReference>
<feature type="transmembrane region" description="Helical" evidence="7">
    <location>
        <begin position="94"/>
        <end position="126"/>
    </location>
</feature>
<dbReference type="SUPFAM" id="SSF144091">
    <property type="entry name" value="Rhomboid-like"/>
    <property type="match status" value="1"/>
</dbReference>
<protein>
    <recommendedName>
        <fullName evidence="7">Derlin</fullName>
    </recommendedName>
</protein>
<evidence type="ECO:0000256" key="2">
    <source>
        <dbReference type="ARBA" id="ARBA00008917"/>
    </source>
</evidence>
<dbReference type="InterPro" id="IPR007599">
    <property type="entry name" value="DER1"/>
</dbReference>
<keyword evidence="3 7" id="KW-0812">Transmembrane</keyword>
<dbReference type="GO" id="GO:0005789">
    <property type="term" value="C:endoplasmic reticulum membrane"/>
    <property type="evidence" value="ECO:0007669"/>
    <property type="project" value="UniProtKB-SubCell"/>
</dbReference>
<feature type="transmembrane region" description="Helical" evidence="7">
    <location>
        <begin position="48"/>
        <end position="74"/>
    </location>
</feature>
<feature type="transmembrane region" description="Helical" evidence="7">
    <location>
        <begin position="138"/>
        <end position="162"/>
    </location>
</feature>
<dbReference type="HOGENOM" id="CLU_051898_1_2_1"/>
<dbReference type="Proteomes" id="UP000053664">
    <property type="component" value="Unassembled WGS sequence"/>
</dbReference>
<dbReference type="Pfam" id="PF04511">
    <property type="entry name" value="DER1"/>
    <property type="match status" value="1"/>
</dbReference>
<comment type="function">
    <text evidence="7">May be involved in the degradation of misfolded endoplasmic reticulum (ER) luminal proteins.</text>
</comment>
<dbReference type="AlphaFoldDB" id="A0A061H103"/>
<evidence type="ECO:0000256" key="5">
    <source>
        <dbReference type="ARBA" id="ARBA00022989"/>
    </source>
</evidence>